<feature type="compositionally biased region" description="Acidic residues" evidence="6">
    <location>
        <begin position="471"/>
        <end position="482"/>
    </location>
</feature>
<dbReference type="VEuPathDB" id="FungiDB:RhiirA1_443008"/>
<reference evidence="8 9" key="2">
    <citation type="submission" date="2017-09" db="EMBL/GenBank/DDBJ databases">
        <title>Extensive intraspecific genome diversity in a model arbuscular mycorrhizal fungus.</title>
        <authorList>
            <person name="Chen E.C."/>
            <person name="Morin E."/>
            <person name="Beaudet D."/>
            <person name="Noel J."/>
            <person name="Ndikumana S."/>
            <person name="Charron P."/>
            <person name="St-Onge C."/>
            <person name="Giorgi J."/>
            <person name="Grigoriev I.V."/>
            <person name="Roux C."/>
            <person name="Martin F.M."/>
            <person name="Corradi N."/>
        </authorList>
    </citation>
    <scope>NUCLEOTIDE SEQUENCE [LARGE SCALE GENOMIC DNA]</scope>
    <source>
        <strain evidence="8 9">A5</strain>
    </source>
</reference>
<dbReference type="EMBL" id="LLXJ01004021">
    <property type="protein sequence ID" value="PKB96253.1"/>
    <property type="molecule type" value="Genomic_DNA"/>
</dbReference>
<dbReference type="VEuPathDB" id="FungiDB:RhiirFUN_015392"/>
<keyword evidence="7" id="KW-0732">Signal</keyword>
<evidence type="ECO:0000256" key="4">
    <source>
        <dbReference type="ARBA" id="ARBA00022833"/>
    </source>
</evidence>
<dbReference type="InterPro" id="IPR012337">
    <property type="entry name" value="RNaseH-like_sf"/>
</dbReference>
<dbReference type="SUPFAM" id="SSF53098">
    <property type="entry name" value="Ribonuclease H-like"/>
    <property type="match status" value="1"/>
</dbReference>
<dbReference type="InterPro" id="IPR052035">
    <property type="entry name" value="ZnF_BED_domain_contain"/>
</dbReference>
<comment type="caution">
    <text evidence="8">The sequence shown here is derived from an EMBL/GenBank/DDBJ whole genome shotgun (WGS) entry which is preliminary data.</text>
</comment>
<dbReference type="PANTHER" id="PTHR46481:SF10">
    <property type="entry name" value="ZINC FINGER BED DOMAIN-CONTAINING PROTEIN 39"/>
    <property type="match status" value="1"/>
</dbReference>
<keyword evidence="2" id="KW-0479">Metal-binding</keyword>
<dbReference type="GO" id="GO:0005634">
    <property type="term" value="C:nucleus"/>
    <property type="evidence" value="ECO:0007669"/>
    <property type="project" value="UniProtKB-SubCell"/>
</dbReference>
<evidence type="ECO:0000256" key="7">
    <source>
        <dbReference type="SAM" id="SignalP"/>
    </source>
</evidence>
<dbReference type="VEuPathDB" id="FungiDB:RhiirFUN_015393"/>
<comment type="subcellular location">
    <subcellularLocation>
        <location evidence="1">Nucleus</location>
    </subcellularLocation>
</comment>
<name>A0A2N0NNV0_9GLOM</name>
<keyword evidence="5" id="KW-0539">Nucleus</keyword>
<keyword evidence="4" id="KW-0862">Zinc</keyword>
<evidence type="ECO:0000256" key="6">
    <source>
        <dbReference type="SAM" id="MobiDB-lite"/>
    </source>
</evidence>
<organism evidence="8 9">
    <name type="scientific">Rhizophagus irregularis</name>
    <dbReference type="NCBI Taxonomy" id="588596"/>
    <lineage>
        <taxon>Eukaryota</taxon>
        <taxon>Fungi</taxon>
        <taxon>Fungi incertae sedis</taxon>
        <taxon>Mucoromycota</taxon>
        <taxon>Glomeromycotina</taxon>
        <taxon>Glomeromycetes</taxon>
        <taxon>Glomerales</taxon>
        <taxon>Glomeraceae</taxon>
        <taxon>Rhizophagus</taxon>
    </lineage>
</organism>
<proteinExistence type="predicted"/>
<dbReference type="Proteomes" id="UP000232722">
    <property type="component" value="Unassembled WGS sequence"/>
</dbReference>
<evidence type="ECO:0000313" key="9">
    <source>
        <dbReference type="Proteomes" id="UP000232722"/>
    </source>
</evidence>
<sequence>MMRRRSGKIGVLAIFVSCGWALSWVNNPEAKELFDFLNPFIKLPDRRVLGGDILKQVVSEADKVMETTLKEDPVGTVLISSEGRPYVWKAVDISAERENFTAVINKTEAMLTEFKKKGITVCAIVTDSASVYAAARRRMRILKRSIIFLPCFAHQINLCVGKIFKESTEFKTTIDRAIRLATYFKNSNHKFFIAHLKEQQYETYKKYIAIAVPGETRWNSVYYMCISLLKTQQALQILAINYKLPIVETHRQGGALTLPREIFEIIDSSTFWDQLILINEILEPYCKILNVLQCDKARLFQFNNSIPNVNYSEFGKWLMYYYHVWSGKEPKCILREFDDFRLAKYPFDLESYKQFDNDIFRYWCYVSVSTNELGLVACRIFGICVNAASVERLWSCMGFLQTKRRNRLMSSKALQMSKLRADITYSHRLHNNPTSIEPTLDIDDTNKTDVNQNPSSLENSKDNDPVGILEDSSEPIGEDSDEETTKLPLENDFGEYLQGWAEMLEEEENVGFDEESSEENDISLDDVTHPANDTNAKWPLAILFNNDISIGLPF</sequence>
<dbReference type="PANTHER" id="PTHR46481">
    <property type="entry name" value="ZINC FINGER BED DOMAIN-CONTAINING PROTEIN 4"/>
    <property type="match status" value="1"/>
</dbReference>
<keyword evidence="3" id="KW-0863">Zinc-finger</keyword>
<protein>
    <submittedName>
        <fullName evidence="8">Uncharacterized protein</fullName>
    </submittedName>
</protein>
<feature type="region of interest" description="Disordered" evidence="6">
    <location>
        <begin position="430"/>
        <end position="489"/>
    </location>
</feature>
<dbReference type="GO" id="GO:0008270">
    <property type="term" value="F:zinc ion binding"/>
    <property type="evidence" value="ECO:0007669"/>
    <property type="project" value="UniProtKB-KW"/>
</dbReference>
<feature type="chain" id="PRO_5014709339" evidence="7">
    <location>
        <begin position="22"/>
        <end position="554"/>
    </location>
</feature>
<dbReference type="VEuPathDB" id="FungiDB:RhiirA1_477901"/>
<evidence type="ECO:0000256" key="1">
    <source>
        <dbReference type="ARBA" id="ARBA00004123"/>
    </source>
</evidence>
<evidence type="ECO:0000256" key="5">
    <source>
        <dbReference type="ARBA" id="ARBA00023242"/>
    </source>
</evidence>
<feature type="signal peptide" evidence="7">
    <location>
        <begin position="1"/>
        <end position="21"/>
    </location>
</feature>
<evidence type="ECO:0000313" key="8">
    <source>
        <dbReference type="EMBL" id="PKB96253.1"/>
    </source>
</evidence>
<feature type="compositionally biased region" description="Polar residues" evidence="6">
    <location>
        <begin position="448"/>
        <end position="458"/>
    </location>
</feature>
<accession>A0A2N0NNV0</accession>
<dbReference type="VEuPathDB" id="FungiDB:FUN_018810"/>
<dbReference type="VEuPathDB" id="FungiDB:RhiirA1_462309"/>
<evidence type="ECO:0000256" key="3">
    <source>
        <dbReference type="ARBA" id="ARBA00022771"/>
    </source>
</evidence>
<evidence type="ECO:0000256" key="2">
    <source>
        <dbReference type="ARBA" id="ARBA00022723"/>
    </source>
</evidence>
<gene>
    <name evidence="8" type="ORF">RhiirA5_385462</name>
</gene>
<reference evidence="8 9" key="1">
    <citation type="submission" date="2016-04" db="EMBL/GenBank/DDBJ databases">
        <title>Genome analyses suggest a sexual origin of heterokaryosis in a supposedly ancient asexual fungus.</title>
        <authorList>
            <person name="Ropars J."/>
            <person name="Sedzielewska K."/>
            <person name="Noel J."/>
            <person name="Charron P."/>
            <person name="Farinelli L."/>
            <person name="Marton T."/>
            <person name="Kruger M."/>
            <person name="Pelin A."/>
            <person name="Brachmann A."/>
            <person name="Corradi N."/>
        </authorList>
    </citation>
    <scope>NUCLEOTIDE SEQUENCE [LARGE SCALE GENOMIC DNA]</scope>
    <source>
        <strain evidence="8 9">A5</strain>
    </source>
</reference>
<dbReference type="AlphaFoldDB" id="A0A2N0NNV0"/>